<evidence type="ECO:0008006" key="3">
    <source>
        <dbReference type="Google" id="ProtNLM"/>
    </source>
</evidence>
<proteinExistence type="predicted"/>
<sequence length="66" mass="7642">MKEILEYNGYRGSNEYNSLDKVYFGKLIGISDLVTYESETEEGLKKEFKLAIEDYLQDLKDLGKVP</sequence>
<dbReference type="EMBL" id="MAKX01000001">
    <property type="protein sequence ID" value="OCK44192.1"/>
    <property type="molecule type" value="Genomic_DNA"/>
</dbReference>
<protein>
    <recommendedName>
        <fullName evidence="3">Antitoxin HicB</fullName>
    </recommendedName>
</protein>
<dbReference type="InterPro" id="IPR035069">
    <property type="entry name" value="TTHA1013/TTHA0281-like"/>
</dbReference>
<dbReference type="RefSeq" id="WP_068703328.1">
    <property type="nucleotide sequence ID" value="NZ_MAKX01000001.1"/>
</dbReference>
<reference evidence="1 2" key="1">
    <citation type="submission" date="2016-06" db="EMBL/GenBank/DDBJ databases">
        <title>Draft Genome Sequence of Tenacibaculum soleae UCD-KL19.</title>
        <authorList>
            <person name="Eisen J.A."/>
            <person name="Coil D.A."/>
            <person name="Lujan K.M."/>
        </authorList>
    </citation>
    <scope>NUCLEOTIDE SEQUENCE [LARGE SCALE GENOMIC DNA]</scope>
    <source>
        <strain evidence="1 2">UCD-KL19</strain>
    </source>
</reference>
<dbReference type="Proteomes" id="UP000093186">
    <property type="component" value="Unassembled WGS sequence"/>
</dbReference>
<dbReference type="SUPFAM" id="SSF143100">
    <property type="entry name" value="TTHA1013/TTHA0281-like"/>
    <property type="match status" value="1"/>
</dbReference>
<name>A0A1B9Y330_9FLAO</name>
<dbReference type="AlphaFoldDB" id="A0A1B9Y330"/>
<comment type="caution">
    <text evidence="1">The sequence shown here is derived from an EMBL/GenBank/DDBJ whole genome shotgun (WGS) entry which is preliminary data.</text>
</comment>
<evidence type="ECO:0000313" key="2">
    <source>
        <dbReference type="Proteomes" id="UP000093186"/>
    </source>
</evidence>
<dbReference type="STRING" id="447689.BA195_05775"/>
<keyword evidence="2" id="KW-1185">Reference proteome</keyword>
<gene>
    <name evidence="1" type="ORF">BA195_05775</name>
</gene>
<organism evidence="1 2">
    <name type="scientific">Tenacibaculum soleae</name>
    <dbReference type="NCBI Taxonomy" id="447689"/>
    <lineage>
        <taxon>Bacteria</taxon>
        <taxon>Pseudomonadati</taxon>
        <taxon>Bacteroidota</taxon>
        <taxon>Flavobacteriia</taxon>
        <taxon>Flavobacteriales</taxon>
        <taxon>Flavobacteriaceae</taxon>
        <taxon>Tenacibaculum</taxon>
    </lineage>
</organism>
<evidence type="ECO:0000313" key="1">
    <source>
        <dbReference type="EMBL" id="OCK44192.1"/>
    </source>
</evidence>
<dbReference type="OrthoDB" id="5297106at2"/>
<accession>A0A1B9Y330</accession>